<dbReference type="GO" id="GO:0016274">
    <property type="term" value="F:protein-arginine N-methyltransferase activity"/>
    <property type="evidence" value="ECO:0007669"/>
    <property type="project" value="InterPro"/>
</dbReference>
<gene>
    <name evidence="4" type="ORF">PHET_08114</name>
</gene>
<dbReference type="GO" id="GO:0005829">
    <property type="term" value="C:cytosol"/>
    <property type="evidence" value="ECO:0007669"/>
    <property type="project" value="TreeGrafter"/>
</dbReference>
<evidence type="ECO:0000259" key="3">
    <source>
        <dbReference type="Pfam" id="PF17286"/>
    </source>
</evidence>
<dbReference type="InterPro" id="IPR025799">
    <property type="entry name" value="Arg_MeTrfase"/>
</dbReference>
<name>A0A8J4TEQ5_9TREM</name>
<dbReference type="Proteomes" id="UP000748531">
    <property type="component" value="Unassembled WGS sequence"/>
</dbReference>
<comment type="caution">
    <text evidence="4">The sequence shown here is derived from an EMBL/GenBank/DDBJ whole genome shotgun (WGS) entry which is preliminary data.</text>
</comment>
<dbReference type="PANTHER" id="PTHR10738:SF0">
    <property type="entry name" value="PROTEIN ARGININE N-METHYLTRANSFERASE 5"/>
    <property type="match status" value="1"/>
</dbReference>
<sequence length="118" mass="13264">MDSPTQFYSETKRSRNSVSSAQETPHVVRLLNCKMLAEPKEVFTFRHPKPDPKQSNSRSTTCSFLREHDTVVHGLAGYFETKLFCDVMLSIHPRRHSPQMVSGSPWLSPGSPNICACG</sequence>
<keyword evidence="5" id="KW-1185">Reference proteome</keyword>
<dbReference type="EMBL" id="LUCH01004923">
    <property type="protein sequence ID" value="KAF5398519.1"/>
    <property type="molecule type" value="Genomic_DNA"/>
</dbReference>
<dbReference type="Pfam" id="PF17286">
    <property type="entry name" value="PRMT5_C"/>
    <property type="match status" value="1"/>
</dbReference>
<dbReference type="PANTHER" id="PTHR10738">
    <property type="entry name" value="PROTEIN ARGININE N-METHYLTRANSFERASE 5"/>
    <property type="match status" value="1"/>
</dbReference>
<evidence type="ECO:0000256" key="2">
    <source>
        <dbReference type="SAM" id="MobiDB-lite"/>
    </source>
</evidence>
<evidence type="ECO:0000256" key="1">
    <source>
        <dbReference type="ARBA" id="ARBA00022691"/>
    </source>
</evidence>
<organism evidence="4 5">
    <name type="scientific">Paragonimus heterotremus</name>
    <dbReference type="NCBI Taxonomy" id="100268"/>
    <lineage>
        <taxon>Eukaryota</taxon>
        <taxon>Metazoa</taxon>
        <taxon>Spiralia</taxon>
        <taxon>Lophotrochozoa</taxon>
        <taxon>Platyhelminthes</taxon>
        <taxon>Trematoda</taxon>
        <taxon>Digenea</taxon>
        <taxon>Plagiorchiida</taxon>
        <taxon>Troglotremata</taxon>
        <taxon>Troglotrematidae</taxon>
        <taxon>Paragonimus</taxon>
    </lineage>
</organism>
<dbReference type="InterPro" id="IPR035248">
    <property type="entry name" value="PRMT5_C"/>
</dbReference>
<dbReference type="AlphaFoldDB" id="A0A8J4TEQ5"/>
<evidence type="ECO:0000313" key="5">
    <source>
        <dbReference type="Proteomes" id="UP000748531"/>
    </source>
</evidence>
<dbReference type="GO" id="GO:0006355">
    <property type="term" value="P:regulation of DNA-templated transcription"/>
    <property type="evidence" value="ECO:0007669"/>
    <property type="project" value="TreeGrafter"/>
</dbReference>
<dbReference type="GO" id="GO:0005634">
    <property type="term" value="C:nucleus"/>
    <property type="evidence" value="ECO:0007669"/>
    <property type="project" value="TreeGrafter"/>
</dbReference>
<evidence type="ECO:0000313" key="4">
    <source>
        <dbReference type="EMBL" id="KAF5398519.1"/>
    </source>
</evidence>
<keyword evidence="1" id="KW-0949">S-adenosyl-L-methionine</keyword>
<dbReference type="Gene3D" id="2.70.160.11">
    <property type="entry name" value="Hnrnp arginine n-methyltransferase1"/>
    <property type="match status" value="1"/>
</dbReference>
<dbReference type="OrthoDB" id="9343989at2759"/>
<feature type="region of interest" description="Disordered" evidence="2">
    <location>
        <begin position="1"/>
        <end position="23"/>
    </location>
</feature>
<proteinExistence type="predicted"/>
<accession>A0A8J4TEQ5</accession>
<reference evidence="4" key="1">
    <citation type="submission" date="2019-05" db="EMBL/GenBank/DDBJ databases">
        <title>Annotation for the trematode Paragonimus heterotremus.</title>
        <authorList>
            <person name="Choi Y.-J."/>
        </authorList>
    </citation>
    <scope>NUCLEOTIDE SEQUENCE</scope>
    <source>
        <strain evidence="4">LC</strain>
    </source>
</reference>
<protein>
    <recommendedName>
        <fullName evidence="3">PRMT5 oligomerisation domain-containing protein</fullName>
    </recommendedName>
</protein>
<feature type="domain" description="PRMT5 oligomerisation" evidence="3">
    <location>
        <begin position="6"/>
        <end position="108"/>
    </location>
</feature>